<feature type="region of interest" description="Disordered" evidence="1">
    <location>
        <begin position="440"/>
        <end position="502"/>
    </location>
</feature>
<feature type="compositionally biased region" description="Basic and acidic residues" evidence="1">
    <location>
        <begin position="356"/>
        <end position="367"/>
    </location>
</feature>
<feature type="compositionally biased region" description="Polar residues" evidence="1">
    <location>
        <begin position="214"/>
        <end position="243"/>
    </location>
</feature>
<dbReference type="Proteomes" id="UP000800097">
    <property type="component" value="Unassembled WGS sequence"/>
</dbReference>
<feature type="compositionally biased region" description="Low complexity" evidence="1">
    <location>
        <begin position="308"/>
        <end position="330"/>
    </location>
</feature>
<dbReference type="AlphaFoldDB" id="A0A6A6JS38"/>
<protein>
    <submittedName>
        <fullName evidence="2">Uncharacterized protein</fullName>
    </submittedName>
</protein>
<sequence>MKKKFAFNLAPVKAPTNKSQESAHPAPSVPLPPSQSHVHRGESDEITYPFESEFICRRPLTPNTERELRAACFLIARNLKASDHGLEDADPRLDFKGPATRREHNVNVEDVRVHRPTGAPSESTVGRHESRRTRQPQRLEGHHPDANTVNAARRRQPDQAPNPSDHRDRGSSSDKERRRAEYANLARSERELKKNLKSSSTLARHQVEADDVKSVQTQHTASTDAHLNSGSTAPTSASVTSGDTSKRGSSRMEQKQAKHAQSNRTQYTEPQPRPSYDPTPSARPPSRARSIRNLMFPGSGRLSRRQSQDSLSTANSRSSSQMDSVRSPSSHGWRSWGLQRMSSSRNSSRPGSSRGRAVEDEKSKKTEVNLNRELPPLPSLDTWRDLQQTNNQKEATLKTTGPHIATVMRTQAHMHDSAPARNQHRRSGSDTVALKYMSSSKVNTGSHPVAKDAPLGKGHPQPYSRETSRDFDELISNMDLSKSDENNRYPKMSYDGSRLEPPNFSRKISADLSSPRQLYHAYTKELSIAPPTLAVREENKSKLKKVLSTWMLKKEKQGNWMDQFEKKGIKTGVMIQDEAALPPVVRY</sequence>
<name>A0A6A6JS38_WESOR</name>
<feature type="region of interest" description="Disordered" evidence="1">
    <location>
        <begin position="85"/>
        <end position="382"/>
    </location>
</feature>
<feature type="region of interest" description="Disordered" evidence="1">
    <location>
        <begin position="1"/>
        <end position="43"/>
    </location>
</feature>
<reference evidence="2" key="1">
    <citation type="journal article" date="2020" name="Stud. Mycol.">
        <title>101 Dothideomycetes genomes: a test case for predicting lifestyles and emergence of pathogens.</title>
        <authorList>
            <person name="Haridas S."/>
            <person name="Albert R."/>
            <person name="Binder M."/>
            <person name="Bloem J."/>
            <person name="Labutti K."/>
            <person name="Salamov A."/>
            <person name="Andreopoulos B."/>
            <person name="Baker S."/>
            <person name="Barry K."/>
            <person name="Bills G."/>
            <person name="Bluhm B."/>
            <person name="Cannon C."/>
            <person name="Castanera R."/>
            <person name="Culley D."/>
            <person name="Daum C."/>
            <person name="Ezra D."/>
            <person name="Gonzalez J."/>
            <person name="Henrissat B."/>
            <person name="Kuo A."/>
            <person name="Liang C."/>
            <person name="Lipzen A."/>
            <person name="Lutzoni F."/>
            <person name="Magnuson J."/>
            <person name="Mondo S."/>
            <person name="Nolan M."/>
            <person name="Ohm R."/>
            <person name="Pangilinan J."/>
            <person name="Park H.-J."/>
            <person name="Ramirez L."/>
            <person name="Alfaro M."/>
            <person name="Sun H."/>
            <person name="Tritt A."/>
            <person name="Yoshinaga Y."/>
            <person name="Zwiers L.-H."/>
            <person name="Turgeon B."/>
            <person name="Goodwin S."/>
            <person name="Spatafora J."/>
            <person name="Crous P."/>
            <person name="Grigoriev I."/>
        </authorList>
    </citation>
    <scope>NUCLEOTIDE SEQUENCE</scope>
    <source>
        <strain evidence="2">CBS 379.55</strain>
    </source>
</reference>
<evidence type="ECO:0000313" key="3">
    <source>
        <dbReference type="Proteomes" id="UP000800097"/>
    </source>
</evidence>
<feature type="compositionally biased region" description="Basic and acidic residues" evidence="1">
    <location>
        <begin position="164"/>
        <end position="194"/>
    </location>
</feature>
<feature type="compositionally biased region" description="Low complexity" evidence="1">
    <location>
        <begin position="340"/>
        <end position="355"/>
    </location>
</feature>
<gene>
    <name evidence="2" type="ORF">EI97DRAFT_431856</name>
</gene>
<feature type="compositionally biased region" description="Polar residues" evidence="1">
    <location>
        <begin position="259"/>
        <end position="269"/>
    </location>
</feature>
<dbReference type="GeneID" id="54551209"/>
<dbReference type="RefSeq" id="XP_033655318.1">
    <property type="nucleotide sequence ID" value="XM_033798034.1"/>
</dbReference>
<feature type="compositionally biased region" description="Basic and acidic residues" evidence="1">
    <location>
        <begin position="85"/>
        <end position="113"/>
    </location>
</feature>
<proteinExistence type="predicted"/>
<organism evidence="2 3">
    <name type="scientific">Westerdykella ornata</name>
    <dbReference type="NCBI Taxonomy" id="318751"/>
    <lineage>
        <taxon>Eukaryota</taxon>
        <taxon>Fungi</taxon>
        <taxon>Dikarya</taxon>
        <taxon>Ascomycota</taxon>
        <taxon>Pezizomycotina</taxon>
        <taxon>Dothideomycetes</taxon>
        <taxon>Pleosporomycetidae</taxon>
        <taxon>Pleosporales</taxon>
        <taxon>Sporormiaceae</taxon>
        <taxon>Westerdykella</taxon>
    </lineage>
</organism>
<keyword evidence="3" id="KW-1185">Reference proteome</keyword>
<evidence type="ECO:0000256" key="1">
    <source>
        <dbReference type="SAM" id="MobiDB-lite"/>
    </source>
</evidence>
<dbReference type="OrthoDB" id="5430532at2759"/>
<accession>A0A6A6JS38</accession>
<evidence type="ECO:0000313" key="2">
    <source>
        <dbReference type="EMBL" id="KAF2277779.1"/>
    </source>
</evidence>
<feature type="compositionally biased region" description="Pro residues" evidence="1">
    <location>
        <begin position="271"/>
        <end position="283"/>
    </location>
</feature>
<dbReference type="EMBL" id="ML986489">
    <property type="protein sequence ID" value="KAF2277779.1"/>
    <property type="molecule type" value="Genomic_DNA"/>
</dbReference>
<feature type="compositionally biased region" description="Basic and acidic residues" evidence="1">
    <location>
        <begin position="244"/>
        <end position="256"/>
    </location>
</feature>